<dbReference type="Proteomes" id="UP000295499">
    <property type="component" value="Unassembled WGS sequence"/>
</dbReference>
<keyword evidence="2" id="KW-1185">Reference proteome</keyword>
<dbReference type="Gene3D" id="1.25.40.10">
    <property type="entry name" value="Tetratricopeptide repeat domain"/>
    <property type="match status" value="1"/>
</dbReference>
<dbReference type="EMBL" id="SNWM01000004">
    <property type="protein sequence ID" value="TDO20677.1"/>
    <property type="molecule type" value="Genomic_DNA"/>
</dbReference>
<comment type="caution">
    <text evidence="1">The sequence shown here is derived from an EMBL/GenBank/DDBJ whole genome shotgun (WGS) entry which is preliminary data.</text>
</comment>
<dbReference type="RefSeq" id="WP_133557371.1">
    <property type="nucleotide sequence ID" value="NZ_SNWM01000004.1"/>
</dbReference>
<dbReference type="SUPFAM" id="SSF48452">
    <property type="entry name" value="TPR-like"/>
    <property type="match status" value="1"/>
</dbReference>
<gene>
    <name evidence="1" type="ORF">CLV32_3310</name>
</gene>
<accession>A0A4R6IG85</accession>
<evidence type="ECO:0000313" key="1">
    <source>
        <dbReference type="EMBL" id="TDO20677.1"/>
    </source>
</evidence>
<proteinExistence type="predicted"/>
<sequence>MKKTLLFLCLVWISIQTTEAQSQTISDAYLIFKIDRTDDSKRANTRERALELLKQASELDTVQIASLNFSIAHGYESEGRLGKAAPYYEEVIKLIPGYYVPYRALAYYNLRICETLEKKVTESIRLKDNAMNKTSLNEYNMQAKKTITYFEKTLACDTDDDTSRDILISLYERIKAPELLTSLPSRLKALAANCITLLDD</sequence>
<dbReference type="InterPro" id="IPR011990">
    <property type="entry name" value="TPR-like_helical_dom_sf"/>
</dbReference>
<reference evidence="1 2" key="1">
    <citation type="submission" date="2019-03" db="EMBL/GenBank/DDBJ databases">
        <title>Genomic Encyclopedia of Archaeal and Bacterial Type Strains, Phase II (KMG-II): from individual species to whole genera.</title>
        <authorList>
            <person name="Goeker M."/>
        </authorList>
    </citation>
    <scope>NUCLEOTIDE SEQUENCE [LARGE SCALE GENOMIC DNA]</scope>
    <source>
        <strain evidence="1 2">DSM 19034</strain>
    </source>
</reference>
<name>A0A4R6IG85_9SPHI</name>
<dbReference type="OrthoDB" id="793209at2"/>
<evidence type="ECO:0000313" key="2">
    <source>
        <dbReference type="Proteomes" id="UP000295499"/>
    </source>
</evidence>
<organism evidence="1 2">
    <name type="scientific">Pedobacter duraquae</name>
    <dbReference type="NCBI Taxonomy" id="425511"/>
    <lineage>
        <taxon>Bacteria</taxon>
        <taxon>Pseudomonadati</taxon>
        <taxon>Bacteroidota</taxon>
        <taxon>Sphingobacteriia</taxon>
        <taxon>Sphingobacteriales</taxon>
        <taxon>Sphingobacteriaceae</taxon>
        <taxon>Pedobacter</taxon>
    </lineage>
</organism>
<dbReference type="AlphaFoldDB" id="A0A4R6IG85"/>
<protein>
    <recommendedName>
        <fullName evidence="3">Tetratricopeptide repeat protein</fullName>
    </recommendedName>
</protein>
<evidence type="ECO:0008006" key="3">
    <source>
        <dbReference type="Google" id="ProtNLM"/>
    </source>
</evidence>